<reference evidence="2" key="1">
    <citation type="journal article" date="2018" name="Genome Biol.">
        <title>SKESA: strategic k-mer extension for scrupulous assemblies.</title>
        <authorList>
            <person name="Souvorov A."/>
            <person name="Agarwala R."/>
            <person name="Lipman D.J."/>
        </authorList>
    </citation>
    <scope>NUCLEOTIDE SEQUENCE</scope>
    <source>
        <strain evidence="2">AZ00058701</strain>
    </source>
</reference>
<dbReference type="AlphaFoldDB" id="A0AAN5PHZ7"/>
<dbReference type="RefSeq" id="WP_010948513.1">
    <property type="nucleotide sequence ID" value="NZ_BBUG01000045.1"/>
</dbReference>
<dbReference type="GO" id="GO:0005829">
    <property type="term" value="C:cytosol"/>
    <property type="evidence" value="ECO:0007669"/>
    <property type="project" value="TreeGrafter"/>
</dbReference>
<dbReference type="InterPro" id="IPR029062">
    <property type="entry name" value="Class_I_gatase-like"/>
</dbReference>
<evidence type="ECO:0000313" key="2">
    <source>
        <dbReference type="EMBL" id="HAU1879452.1"/>
    </source>
</evidence>
<dbReference type="PANTHER" id="PTHR43235:SF1">
    <property type="entry name" value="GLUTAMINE AMIDOTRANSFERASE PB2B2.05-RELATED"/>
    <property type="match status" value="1"/>
</dbReference>
<dbReference type="GeneID" id="57036824"/>
<dbReference type="Gene3D" id="3.40.50.880">
    <property type="match status" value="2"/>
</dbReference>
<organism evidence="2 3">
    <name type="scientific">Legionella pneumophila</name>
    <dbReference type="NCBI Taxonomy" id="446"/>
    <lineage>
        <taxon>Bacteria</taxon>
        <taxon>Pseudomonadati</taxon>
        <taxon>Pseudomonadota</taxon>
        <taxon>Gammaproteobacteria</taxon>
        <taxon>Legionellales</taxon>
        <taxon>Legionellaceae</taxon>
        <taxon>Legionella</taxon>
    </lineage>
</organism>
<protein>
    <submittedName>
        <fullName evidence="2">Dot/Icm T4SS effector Ceg34</fullName>
    </submittedName>
</protein>
<reference evidence="2" key="2">
    <citation type="submission" date="2019-10" db="EMBL/GenBank/DDBJ databases">
        <authorList>
            <consortium name="NCBI Pathogen Detection Project"/>
        </authorList>
    </citation>
    <scope>NUCLEOTIDE SEQUENCE</scope>
    <source>
        <strain evidence="2">AZ00058701</strain>
    </source>
</reference>
<evidence type="ECO:0000256" key="1">
    <source>
        <dbReference type="SAM" id="MobiDB-lite"/>
    </source>
</evidence>
<dbReference type="GO" id="GO:0016811">
    <property type="term" value="F:hydrolase activity, acting on carbon-nitrogen (but not peptide) bonds, in linear amides"/>
    <property type="evidence" value="ECO:0007669"/>
    <property type="project" value="InterPro"/>
</dbReference>
<gene>
    <name evidence="2" type="primary">ceg34</name>
    <name evidence="2" type="ORF">JBJ86_04170</name>
</gene>
<sequence>MLMIMARVIVTYSPEVGGSSVLSLKESFTHVGSEVIDGDYRKMMEDIPKEEFDKLYSTKEGRQRLFAHAKAKAMELLKNVDVLALSGNNSMIDPELFNQTRDPDQNYDFSRTIAELALVHVATEKGMPILGVCGGHQVIAVYGGGEICDLNSDKLNTQKVMNYDAIKVHKGSLIAQIIGGKQVQKEMDTARKAFNERMNQYNRLSEKLNALEKLNLVQEAGKLDALGKLEELDKSEVQLLLKLTGLNIEEELFDLRELVGEIGETNQLKTELQNIKTSLNGLEDSHPLTSPHYETEFFGAHEQVVSKLAAGFQHTGTASDNESNEAAESEFGVPIITTQFHPEVGAKGLPEAHFFYLRTEAEQEMNLNIFRYLDKAGDAYNKKKNLMVELKQINPKNQDVLLQPSQIKKTSKERQQEREKQGNKSSSKRQTESYFFESILSKIGSYLSAIGEFIREGIGKFLRDILSSMFTYDSVSRLKKKEQKQSKSEHSKIDLIDSKSNSYSTVFHDMKVKSPSEILRENPAKLWAEKDDSHEKTITNQTDMDNSNKVRITTELVQEEVGQEFDENHTSLYRNNL</sequence>
<feature type="region of interest" description="Disordered" evidence="1">
    <location>
        <begin position="399"/>
        <end position="429"/>
    </location>
</feature>
<accession>A0AAN5PHZ7</accession>
<dbReference type="InterPro" id="IPR044668">
    <property type="entry name" value="PuuD-like"/>
</dbReference>
<dbReference type="Proteomes" id="UP000866496">
    <property type="component" value="Unassembled WGS sequence"/>
</dbReference>
<dbReference type="Pfam" id="PF07722">
    <property type="entry name" value="Peptidase_C26"/>
    <property type="match status" value="1"/>
</dbReference>
<evidence type="ECO:0000313" key="3">
    <source>
        <dbReference type="Proteomes" id="UP000866496"/>
    </source>
</evidence>
<dbReference type="EMBL" id="DACWHX010000004">
    <property type="protein sequence ID" value="HAU1879452.1"/>
    <property type="molecule type" value="Genomic_DNA"/>
</dbReference>
<dbReference type="InterPro" id="IPR011697">
    <property type="entry name" value="Peptidase_C26"/>
</dbReference>
<dbReference type="PANTHER" id="PTHR43235">
    <property type="entry name" value="GLUTAMINE AMIDOTRANSFERASE PB2B2.05-RELATED"/>
    <property type="match status" value="1"/>
</dbReference>
<comment type="caution">
    <text evidence="2">The sequence shown here is derived from an EMBL/GenBank/DDBJ whole genome shotgun (WGS) entry which is preliminary data.</text>
</comment>
<proteinExistence type="predicted"/>
<feature type="compositionally biased region" description="Basic and acidic residues" evidence="1">
    <location>
        <begin position="410"/>
        <end position="422"/>
    </location>
</feature>
<name>A0AAN5PHZ7_LEGPN</name>
<dbReference type="SUPFAM" id="SSF52317">
    <property type="entry name" value="Class I glutamine amidotransferase-like"/>
    <property type="match status" value="2"/>
</dbReference>